<dbReference type="EC" id="3.-.-.-" evidence="2"/>
<keyword evidence="2" id="KW-0378">Hydrolase</keyword>
<gene>
    <name evidence="2" type="primary">yfiT</name>
    <name evidence="2" type="ORF">Mrose_02880</name>
</gene>
<feature type="domain" description="DinB-like" evidence="1">
    <location>
        <begin position="23"/>
        <end position="153"/>
    </location>
</feature>
<name>A0A399EKF9_9DEIN</name>
<dbReference type="Pfam" id="PF12867">
    <property type="entry name" value="DinB_2"/>
    <property type="match status" value="1"/>
</dbReference>
<proteinExistence type="predicted"/>
<organism evidence="2 3">
    <name type="scientific">Calidithermus roseus</name>
    <dbReference type="NCBI Taxonomy" id="1644118"/>
    <lineage>
        <taxon>Bacteria</taxon>
        <taxon>Thermotogati</taxon>
        <taxon>Deinococcota</taxon>
        <taxon>Deinococci</taxon>
        <taxon>Thermales</taxon>
        <taxon>Thermaceae</taxon>
        <taxon>Calidithermus</taxon>
    </lineage>
</organism>
<evidence type="ECO:0000259" key="1">
    <source>
        <dbReference type="Pfam" id="PF12867"/>
    </source>
</evidence>
<dbReference type="Gene3D" id="1.20.120.450">
    <property type="entry name" value="dinb family like domain"/>
    <property type="match status" value="1"/>
</dbReference>
<reference evidence="2 3" key="1">
    <citation type="submission" date="2018-08" db="EMBL/GenBank/DDBJ databases">
        <title>Meiothermus roseus NBRC 110900 genome sequencing project.</title>
        <authorList>
            <person name="Da Costa M.S."/>
            <person name="Albuquerque L."/>
            <person name="Raposo P."/>
            <person name="Froufe H.J.C."/>
            <person name="Barroso C.S."/>
            <person name="Egas C."/>
        </authorList>
    </citation>
    <scope>NUCLEOTIDE SEQUENCE [LARGE SCALE GENOMIC DNA]</scope>
    <source>
        <strain evidence="2 3">NBRC 110900</strain>
    </source>
</reference>
<evidence type="ECO:0000313" key="2">
    <source>
        <dbReference type="EMBL" id="RIH83850.1"/>
    </source>
</evidence>
<dbReference type="AlphaFoldDB" id="A0A399EKF9"/>
<dbReference type="OrthoDB" id="9793216at2"/>
<dbReference type="Proteomes" id="UP000265341">
    <property type="component" value="Unassembled WGS sequence"/>
</dbReference>
<dbReference type="EMBL" id="QWLA01000068">
    <property type="protein sequence ID" value="RIH83850.1"/>
    <property type="molecule type" value="Genomic_DNA"/>
</dbReference>
<accession>A0A399EKF9</accession>
<dbReference type="RefSeq" id="WP_119279458.1">
    <property type="nucleotide sequence ID" value="NZ_QWLA01000068.1"/>
</dbReference>
<dbReference type="InterPro" id="IPR034660">
    <property type="entry name" value="DinB/YfiT-like"/>
</dbReference>
<dbReference type="GO" id="GO:0016787">
    <property type="term" value="F:hydrolase activity"/>
    <property type="evidence" value="ECO:0007669"/>
    <property type="project" value="UniProtKB-KW"/>
</dbReference>
<sequence>MNPYLARIIALLGKDDPLASLAATPQRLEELLPRLEPDRSYAPGKWTAREILCHLADTELAMGFRFRQILAQDNHTVQPFDQDAWAARYGGLPMRLAFETFEALRAWNLALLRGLSEEDLERTCYHPEREEWESLRLLVRFLAGHDLNHLGQLEVIASQSARG</sequence>
<comment type="caution">
    <text evidence="2">The sequence shown here is derived from an EMBL/GenBank/DDBJ whole genome shotgun (WGS) entry which is preliminary data.</text>
</comment>
<dbReference type="InterPro" id="IPR024775">
    <property type="entry name" value="DinB-like"/>
</dbReference>
<dbReference type="SUPFAM" id="SSF109854">
    <property type="entry name" value="DinB/YfiT-like putative metalloenzymes"/>
    <property type="match status" value="1"/>
</dbReference>
<protein>
    <submittedName>
        <fullName evidence="2">Putative metal-dependent hydrolase YfiT</fullName>
        <ecNumber evidence="2">3.-.-.-</ecNumber>
    </submittedName>
</protein>
<evidence type="ECO:0000313" key="3">
    <source>
        <dbReference type="Proteomes" id="UP000265341"/>
    </source>
</evidence>
<keyword evidence="3" id="KW-1185">Reference proteome</keyword>